<evidence type="ECO:0008006" key="5">
    <source>
        <dbReference type="Google" id="ProtNLM"/>
    </source>
</evidence>
<dbReference type="PROSITE" id="PS51257">
    <property type="entry name" value="PROKAR_LIPOPROTEIN"/>
    <property type="match status" value="1"/>
</dbReference>
<proteinExistence type="predicted"/>
<sequence>MQSLSRRVSVSAIALLGALTVGCTAAEPESAPVAETPHTTPATSAEATPTPSAAPAPTPTTDLGGCESRTKLGFLTGGDEAGRWVYWTGPQLQDRGATSGARGSVATDDGGRLLSYVVADGDGAYEISDRFCIDIISFTTYSDQHWLKLDPGDVLRLAIEPADLFEVD</sequence>
<protein>
    <recommendedName>
        <fullName evidence="5">Lipoprotein</fullName>
    </recommendedName>
</protein>
<evidence type="ECO:0000256" key="2">
    <source>
        <dbReference type="SAM" id="SignalP"/>
    </source>
</evidence>
<name>A0A939ITM7_9MICO</name>
<organism evidence="3 4">
    <name type="scientific">Microbacterium esteraromaticum</name>
    <dbReference type="NCBI Taxonomy" id="57043"/>
    <lineage>
        <taxon>Bacteria</taxon>
        <taxon>Bacillati</taxon>
        <taxon>Actinomycetota</taxon>
        <taxon>Actinomycetes</taxon>
        <taxon>Micrococcales</taxon>
        <taxon>Microbacteriaceae</taxon>
        <taxon>Microbacterium</taxon>
    </lineage>
</organism>
<reference evidence="3" key="1">
    <citation type="submission" date="2020-12" db="EMBL/GenBank/DDBJ databases">
        <title>PHA producing bacteria isolated from mangrove.</title>
        <authorList>
            <person name="Zheng W."/>
            <person name="Yu S."/>
            <person name="Huang Y."/>
        </authorList>
    </citation>
    <scope>NUCLEOTIDE SEQUENCE</scope>
    <source>
        <strain evidence="3">GN8-5</strain>
    </source>
</reference>
<feature type="region of interest" description="Disordered" evidence="1">
    <location>
        <begin position="29"/>
        <end position="69"/>
    </location>
</feature>
<gene>
    <name evidence="3" type="ORF">JF543_10615</name>
</gene>
<feature type="chain" id="PRO_5039656342" description="Lipoprotein" evidence="2">
    <location>
        <begin position="26"/>
        <end position="168"/>
    </location>
</feature>
<dbReference type="EMBL" id="JAEMWU010000001">
    <property type="protein sequence ID" value="MBN8206407.1"/>
    <property type="molecule type" value="Genomic_DNA"/>
</dbReference>
<feature type="signal peptide" evidence="2">
    <location>
        <begin position="1"/>
        <end position="25"/>
    </location>
</feature>
<feature type="compositionally biased region" description="Low complexity" evidence="1">
    <location>
        <begin position="34"/>
        <end position="51"/>
    </location>
</feature>
<comment type="caution">
    <text evidence="3">The sequence shown here is derived from an EMBL/GenBank/DDBJ whole genome shotgun (WGS) entry which is preliminary data.</text>
</comment>
<dbReference type="Proteomes" id="UP000664385">
    <property type="component" value="Unassembled WGS sequence"/>
</dbReference>
<dbReference type="RefSeq" id="WP_206824029.1">
    <property type="nucleotide sequence ID" value="NZ_JAEMWU010000001.1"/>
</dbReference>
<keyword evidence="2" id="KW-0732">Signal</keyword>
<evidence type="ECO:0000256" key="1">
    <source>
        <dbReference type="SAM" id="MobiDB-lite"/>
    </source>
</evidence>
<evidence type="ECO:0000313" key="3">
    <source>
        <dbReference type="EMBL" id="MBN8206407.1"/>
    </source>
</evidence>
<dbReference type="AlphaFoldDB" id="A0A939ITM7"/>
<accession>A0A939ITM7</accession>
<evidence type="ECO:0000313" key="4">
    <source>
        <dbReference type="Proteomes" id="UP000664385"/>
    </source>
</evidence>